<proteinExistence type="predicted"/>
<dbReference type="GO" id="GO:0003849">
    <property type="term" value="F:3-deoxy-7-phosphoheptulonate synthase activity"/>
    <property type="evidence" value="ECO:0007669"/>
    <property type="project" value="UniProtKB-EC"/>
</dbReference>
<gene>
    <name evidence="1" type="ORF">EAIL5_1718</name>
</gene>
<dbReference type="EMBL" id="FR719190">
    <property type="protein sequence ID" value="CBX80538.1"/>
    <property type="molecule type" value="Genomic_DNA"/>
</dbReference>
<keyword evidence="1" id="KW-0808">Transferase</keyword>
<sequence length="114" mass="12248">MMTVHAPVTHRRWRVSACRTWTPPACATPPKSLIRWVMTSALSCPLGLINGVDGNPGIAVEGIRAALISHRLPSPDKCGQMTGTEPAVTLLTIMGDGKILSITRQISLPKTVCY</sequence>
<reference evidence="1" key="1">
    <citation type="journal article" date="2011" name="J. Bacteriol.">
        <title>Genome Sequence of an Erwinia amylovora Strain with Pathogenicity Restricted to Rubus Plants.</title>
        <authorList>
            <person name="Powney R."/>
            <person name="Smits T.H."/>
            <person name="Sawbridge T."/>
            <person name="Frey B."/>
            <person name="Blom J."/>
            <person name="Frey J.E."/>
            <person name="Plummer K.M."/>
            <person name="Beer S.V."/>
            <person name="Luck J."/>
            <person name="Duffy B."/>
            <person name="Rodoni B."/>
        </authorList>
    </citation>
    <scope>NUCLEOTIDE SEQUENCE</scope>
    <source>
        <strain evidence="1">ATCC BAA-2158</strain>
    </source>
</reference>
<name>E5B4Y5_ERWAM</name>
<accession>E5B4Y5</accession>
<organism evidence="1">
    <name type="scientific">Erwinia amylovora ATCC BAA-2158</name>
    <dbReference type="NCBI Taxonomy" id="889211"/>
    <lineage>
        <taxon>Bacteria</taxon>
        <taxon>Pseudomonadati</taxon>
        <taxon>Pseudomonadota</taxon>
        <taxon>Gammaproteobacteria</taxon>
        <taxon>Enterobacterales</taxon>
        <taxon>Erwiniaceae</taxon>
        <taxon>Erwinia</taxon>
    </lineage>
</organism>
<dbReference type="EC" id="2.5.1.54" evidence="1"/>
<evidence type="ECO:0000313" key="1">
    <source>
        <dbReference type="EMBL" id="CBX80538.1"/>
    </source>
</evidence>
<dbReference type="AlphaFoldDB" id="E5B4Y5"/>
<protein>
    <submittedName>
        <fullName evidence="1">Phospho-2-dehydro-3-deoxyheptonate aldolase, Phe-sensitive Phospho-2-keto-3-deoxyheptonate aldolase; 3-deoxy-D-arabino-heptulosonate 7-phosphate synthase; DAHP synthetase</fullName>
        <ecNumber evidence="1">2.5.1.54</ecNumber>
    </submittedName>
</protein>
<dbReference type="SUPFAM" id="SSF51569">
    <property type="entry name" value="Aldolase"/>
    <property type="match status" value="1"/>
</dbReference>